<keyword evidence="10" id="KW-0472">Membrane</keyword>
<dbReference type="Gene3D" id="1.10.760.10">
    <property type="entry name" value="Cytochrome c-like domain"/>
    <property type="match status" value="1"/>
</dbReference>
<proteinExistence type="predicted"/>
<keyword evidence="3" id="KW-1003">Cell membrane</keyword>
<evidence type="ECO:0000256" key="8">
    <source>
        <dbReference type="ARBA" id="ARBA00022989"/>
    </source>
</evidence>
<dbReference type="FunFam" id="1.10.760.10:FF:000026">
    <property type="entry name" value="Cytochrome C, membrane-bound"/>
    <property type="match status" value="1"/>
</dbReference>
<sequence>MLDTMTITKVVGGLCGAWLIYLLGGWAGEKLYEVGGHGEEVASYVIEVADNSGGTGGGEADFATLMAAADAAKGEKVFGKCRACHKVDGNNATGPHLDGVVGRNIDTAEGFSYSGALLQVGEVWTPENLFHFLENPKGVAPGTAMSFAGLKKAEDRVNVIAYLESLGG</sequence>
<evidence type="ECO:0000256" key="10">
    <source>
        <dbReference type="ARBA" id="ARBA00023136"/>
    </source>
</evidence>
<name>A0AAU8AGH9_9RHOB</name>
<dbReference type="InterPro" id="IPR002327">
    <property type="entry name" value="Cyt_c_1A/1B"/>
</dbReference>
<keyword evidence="7" id="KW-0249">Electron transport</keyword>
<dbReference type="Pfam" id="PF00034">
    <property type="entry name" value="Cytochrom_C"/>
    <property type="match status" value="1"/>
</dbReference>
<dbReference type="EMBL" id="CP123384">
    <property type="protein sequence ID" value="XCC94045.1"/>
    <property type="molecule type" value="Genomic_DNA"/>
</dbReference>
<dbReference type="InterPro" id="IPR009056">
    <property type="entry name" value="Cyt_c-like_dom"/>
</dbReference>
<dbReference type="SUPFAM" id="SSF46626">
    <property type="entry name" value="Cytochrome c"/>
    <property type="match status" value="1"/>
</dbReference>
<accession>A0AAU8AGH9</accession>
<evidence type="ECO:0000256" key="3">
    <source>
        <dbReference type="ARBA" id="ARBA00022475"/>
    </source>
</evidence>
<dbReference type="GO" id="GO:0009055">
    <property type="term" value="F:electron transfer activity"/>
    <property type="evidence" value="ECO:0007669"/>
    <property type="project" value="InterPro"/>
</dbReference>
<protein>
    <submittedName>
        <fullName evidence="13">Cytochrome c family protein</fullName>
    </submittedName>
</protein>
<evidence type="ECO:0000313" key="13">
    <source>
        <dbReference type="EMBL" id="XCC94045.1"/>
    </source>
</evidence>
<organism evidence="13">
    <name type="scientific">Alloyangia sp. H15</name>
    <dbReference type="NCBI Taxonomy" id="3029062"/>
    <lineage>
        <taxon>Bacteria</taxon>
        <taxon>Pseudomonadati</taxon>
        <taxon>Pseudomonadota</taxon>
        <taxon>Alphaproteobacteria</taxon>
        <taxon>Rhodobacterales</taxon>
        <taxon>Roseobacteraceae</taxon>
        <taxon>Alloyangia</taxon>
    </lineage>
</organism>
<feature type="domain" description="Cytochrome c" evidence="12">
    <location>
        <begin position="69"/>
        <end position="167"/>
    </location>
</feature>
<dbReference type="PROSITE" id="PS51007">
    <property type="entry name" value="CYTC"/>
    <property type="match status" value="1"/>
</dbReference>
<evidence type="ECO:0000256" key="11">
    <source>
        <dbReference type="PROSITE-ProRule" id="PRU00433"/>
    </source>
</evidence>
<evidence type="ECO:0000256" key="4">
    <source>
        <dbReference type="ARBA" id="ARBA00022617"/>
    </source>
</evidence>
<keyword evidence="5" id="KW-0812">Transmembrane</keyword>
<reference evidence="13" key="1">
    <citation type="submission" date="2023-02" db="EMBL/GenBank/DDBJ databases">
        <title>Description and genomic characterization of Salipiger bruguierae sp. nov., isolated from the sediment of mangrove plant Bruguiera sexangula.</title>
        <authorList>
            <person name="Long M."/>
        </authorList>
    </citation>
    <scope>NUCLEOTIDE SEQUENCE</scope>
    <source>
        <strain evidence="13">H15</strain>
    </source>
</reference>
<gene>
    <name evidence="13" type="ORF">PVT71_02220</name>
</gene>
<keyword evidence="8" id="KW-1133">Transmembrane helix</keyword>
<evidence type="ECO:0000256" key="6">
    <source>
        <dbReference type="ARBA" id="ARBA00022723"/>
    </source>
</evidence>
<keyword evidence="6 11" id="KW-0479">Metal-binding</keyword>
<dbReference type="RefSeq" id="WP_353472869.1">
    <property type="nucleotide sequence ID" value="NZ_CP123384.1"/>
</dbReference>
<keyword evidence="9 11" id="KW-0408">Iron</keyword>
<evidence type="ECO:0000256" key="2">
    <source>
        <dbReference type="ARBA" id="ARBA00022448"/>
    </source>
</evidence>
<evidence type="ECO:0000259" key="12">
    <source>
        <dbReference type="PROSITE" id="PS51007"/>
    </source>
</evidence>
<comment type="subcellular location">
    <subcellularLocation>
        <location evidence="1">Cell membrane</location>
        <topology evidence="1">Single-pass membrane protein</topology>
    </subcellularLocation>
</comment>
<dbReference type="PANTHER" id="PTHR11961">
    <property type="entry name" value="CYTOCHROME C"/>
    <property type="match status" value="1"/>
</dbReference>
<dbReference type="AlphaFoldDB" id="A0AAU8AGH9"/>
<dbReference type="GO" id="GO:0020037">
    <property type="term" value="F:heme binding"/>
    <property type="evidence" value="ECO:0007669"/>
    <property type="project" value="InterPro"/>
</dbReference>
<evidence type="ECO:0000256" key="7">
    <source>
        <dbReference type="ARBA" id="ARBA00022982"/>
    </source>
</evidence>
<evidence type="ECO:0000256" key="5">
    <source>
        <dbReference type="ARBA" id="ARBA00022692"/>
    </source>
</evidence>
<evidence type="ECO:0000256" key="1">
    <source>
        <dbReference type="ARBA" id="ARBA00004162"/>
    </source>
</evidence>
<keyword evidence="2" id="KW-0813">Transport</keyword>
<dbReference type="InterPro" id="IPR036909">
    <property type="entry name" value="Cyt_c-like_dom_sf"/>
</dbReference>
<evidence type="ECO:0000256" key="9">
    <source>
        <dbReference type="ARBA" id="ARBA00023004"/>
    </source>
</evidence>
<keyword evidence="4 11" id="KW-0349">Heme</keyword>
<dbReference type="PRINTS" id="PR00604">
    <property type="entry name" value="CYTCHRMECIAB"/>
</dbReference>
<dbReference type="GO" id="GO:0005886">
    <property type="term" value="C:plasma membrane"/>
    <property type="evidence" value="ECO:0007669"/>
    <property type="project" value="UniProtKB-SubCell"/>
</dbReference>
<dbReference type="GO" id="GO:0046872">
    <property type="term" value="F:metal ion binding"/>
    <property type="evidence" value="ECO:0007669"/>
    <property type="project" value="UniProtKB-KW"/>
</dbReference>